<evidence type="ECO:0000256" key="1">
    <source>
        <dbReference type="ARBA" id="ARBA00004221"/>
    </source>
</evidence>
<keyword evidence="6" id="KW-1003">Cell membrane</keyword>
<feature type="non-terminal residue" evidence="21">
    <location>
        <position position="1"/>
    </location>
</feature>
<evidence type="ECO:0000256" key="19">
    <source>
        <dbReference type="ARBA" id="ARBA00045479"/>
    </source>
</evidence>
<comment type="caution">
    <text evidence="21">The sequence shown here is derived from an EMBL/GenBank/DDBJ whole genome shotgun (WGS) entry which is preliminary data.</text>
</comment>
<comment type="similarity">
    <text evidence="4">Belongs to the potassium channel KCNE family.</text>
</comment>
<dbReference type="GO" id="GO:0044325">
    <property type="term" value="F:transmembrane transporter binding"/>
    <property type="evidence" value="ECO:0007669"/>
    <property type="project" value="TreeGrafter"/>
</dbReference>
<dbReference type="GO" id="GO:0045121">
    <property type="term" value="C:membrane raft"/>
    <property type="evidence" value="ECO:0007669"/>
    <property type="project" value="UniProtKB-SubCell"/>
</dbReference>
<gene>
    <name evidence="21" type="primary">Kcne1</name>
    <name evidence="21" type="ORF">FREGRA_R14566</name>
</gene>
<dbReference type="GO" id="GO:1902282">
    <property type="term" value="F:voltage-gated potassium channel activity involved in ventricular cardiac muscle cell action potential repolarization"/>
    <property type="evidence" value="ECO:0007669"/>
    <property type="project" value="TreeGrafter"/>
</dbReference>
<evidence type="ECO:0000256" key="11">
    <source>
        <dbReference type="ARBA" id="ARBA00022882"/>
    </source>
</evidence>
<keyword evidence="17" id="KW-0407">Ion channel</keyword>
<evidence type="ECO:0000256" key="5">
    <source>
        <dbReference type="ARBA" id="ARBA00022448"/>
    </source>
</evidence>
<sequence length="125" mass="14255">LVLSNDTALNSLLSKLLQDYLEQTNSSAPSQVRSPSSNLEIIYVLLMIGLFGFFTVGVMLTNIRARRLEDSRDPYNTYIATDIWHKKDREHFQAKLIENYKLCCVFENQLAVEQPSTQIPEAKSS</sequence>
<evidence type="ECO:0000256" key="14">
    <source>
        <dbReference type="ARBA" id="ARBA00023065"/>
    </source>
</evidence>
<dbReference type="PANTHER" id="PTHR15282:SF10">
    <property type="entry name" value="POTASSIUM VOLTAGE-GATED CHANNEL SUBFAMILY E MEMBER 1"/>
    <property type="match status" value="1"/>
</dbReference>
<comment type="subcellular location">
    <subcellularLocation>
        <location evidence="1">Apical cell membrane</location>
    </subcellularLocation>
    <subcellularLocation>
        <location evidence="2">Cell membrane</location>
        <topology evidence="2">Single-pass type I membrane protein</topology>
    </subcellularLocation>
    <subcellularLocation>
        <location evidence="3">Membrane raft</location>
    </subcellularLocation>
</comment>
<evidence type="ECO:0000256" key="6">
    <source>
        <dbReference type="ARBA" id="ARBA00022475"/>
    </source>
</evidence>
<keyword evidence="8" id="KW-0597">Phosphoprotein</keyword>
<comment type="function">
    <text evidence="19">Ancillary protein that functions as a regulatory subunit of the voltage-gated potassium (Kv) channel complex composed of pore-forming and potassium-conducting alpha subunits and of regulatory beta subunits. KCNE1 beta subunit modulates the gating kinetics and enhances stability of the channel complex. Alters the gating of the delayed rectifier Kv channel containing KCNB1 alpha subunit. Associates with KCNQ1/KVLQT1 alpha subunit to form the slowly activating delayed rectifier cardiac potassium (IKs) channel responsible for ventricular muscle action potential repolarization. The outward current reaches its steady state only after 50 seconds. Assembly with KCNH2/HERG alpha subunit Kv channel may regulate the rapidly activating component of the delayed rectifying potassium current (IKr) in heart.</text>
</comment>
<evidence type="ECO:0000256" key="13">
    <source>
        <dbReference type="ARBA" id="ARBA00022989"/>
    </source>
</evidence>
<proteinExistence type="inferred from homology"/>
<evidence type="ECO:0000256" key="8">
    <source>
        <dbReference type="ARBA" id="ARBA00022553"/>
    </source>
</evidence>
<feature type="transmembrane region" description="Helical" evidence="20">
    <location>
        <begin position="41"/>
        <end position="63"/>
    </location>
</feature>
<evidence type="ECO:0000256" key="2">
    <source>
        <dbReference type="ARBA" id="ARBA00004251"/>
    </source>
</evidence>
<evidence type="ECO:0000256" key="20">
    <source>
        <dbReference type="SAM" id="Phobius"/>
    </source>
</evidence>
<keyword evidence="9 20" id="KW-0812">Transmembrane</keyword>
<protein>
    <recommendedName>
        <fullName evidence="18">Potassium voltage-gated channel subfamily E member 1</fullName>
    </recommendedName>
</protein>
<dbReference type="Proteomes" id="UP000563060">
    <property type="component" value="Unassembled WGS sequence"/>
</dbReference>
<keyword evidence="16" id="KW-0325">Glycoprotein</keyword>
<feature type="non-terminal residue" evidence="21">
    <location>
        <position position="125"/>
    </location>
</feature>
<keyword evidence="13 20" id="KW-1133">Transmembrane helix</keyword>
<organism evidence="21 22">
    <name type="scientific">Fregetta grallaria</name>
    <name type="common">White-bellied storm-petrel</name>
    <name type="synonym">Procellaria grallaria</name>
    <dbReference type="NCBI Taxonomy" id="79628"/>
    <lineage>
        <taxon>Eukaryota</taxon>
        <taxon>Metazoa</taxon>
        <taxon>Chordata</taxon>
        <taxon>Craniata</taxon>
        <taxon>Vertebrata</taxon>
        <taxon>Euteleostomi</taxon>
        <taxon>Archelosauria</taxon>
        <taxon>Archosauria</taxon>
        <taxon>Dinosauria</taxon>
        <taxon>Saurischia</taxon>
        <taxon>Theropoda</taxon>
        <taxon>Coelurosauria</taxon>
        <taxon>Aves</taxon>
        <taxon>Neognathae</taxon>
        <taxon>Neoaves</taxon>
        <taxon>Aequornithes</taxon>
        <taxon>Procellariiformes</taxon>
        <taxon>Hydrobatidae</taxon>
        <taxon>Fregetta</taxon>
    </lineage>
</organism>
<dbReference type="PRINTS" id="PR01604">
    <property type="entry name" value="KCNE1CHANNEL"/>
</dbReference>
<accession>A0A7L3YJ81</accession>
<keyword evidence="11" id="KW-0851">Voltage-gated channel</keyword>
<dbReference type="GO" id="GO:0060307">
    <property type="term" value="P:regulation of ventricular cardiac muscle cell membrane repolarization"/>
    <property type="evidence" value="ECO:0007669"/>
    <property type="project" value="TreeGrafter"/>
</dbReference>
<evidence type="ECO:0000256" key="4">
    <source>
        <dbReference type="ARBA" id="ARBA00005688"/>
    </source>
</evidence>
<dbReference type="Pfam" id="PF02060">
    <property type="entry name" value="ISK_Channel"/>
    <property type="match status" value="1"/>
</dbReference>
<dbReference type="GO" id="GO:0008076">
    <property type="term" value="C:voltage-gated potassium channel complex"/>
    <property type="evidence" value="ECO:0007669"/>
    <property type="project" value="TreeGrafter"/>
</dbReference>
<evidence type="ECO:0000256" key="12">
    <source>
        <dbReference type="ARBA" id="ARBA00022958"/>
    </source>
</evidence>
<dbReference type="GO" id="GO:0005251">
    <property type="term" value="F:delayed rectifier potassium channel activity"/>
    <property type="evidence" value="ECO:0007669"/>
    <property type="project" value="TreeGrafter"/>
</dbReference>
<evidence type="ECO:0000256" key="7">
    <source>
        <dbReference type="ARBA" id="ARBA00022538"/>
    </source>
</evidence>
<dbReference type="AlphaFoldDB" id="A0A7L3YJ81"/>
<dbReference type="GO" id="GO:0016324">
    <property type="term" value="C:apical plasma membrane"/>
    <property type="evidence" value="ECO:0007669"/>
    <property type="project" value="UniProtKB-SubCell"/>
</dbReference>
<dbReference type="EMBL" id="VZZT01000222">
    <property type="protein sequence ID" value="NXW01435.1"/>
    <property type="molecule type" value="Genomic_DNA"/>
</dbReference>
<keyword evidence="5" id="KW-0813">Transport</keyword>
<keyword evidence="14" id="KW-0406">Ion transport</keyword>
<dbReference type="InterPro" id="IPR005424">
    <property type="entry name" value="KCNE1"/>
</dbReference>
<dbReference type="InterPro" id="IPR000369">
    <property type="entry name" value="K_chnl_KCNE"/>
</dbReference>
<evidence type="ECO:0000313" key="22">
    <source>
        <dbReference type="Proteomes" id="UP000563060"/>
    </source>
</evidence>
<evidence type="ECO:0000256" key="18">
    <source>
        <dbReference type="ARBA" id="ARBA00035196"/>
    </source>
</evidence>
<evidence type="ECO:0000256" key="16">
    <source>
        <dbReference type="ARBA" id="ARBA00023180"/>
    </source>
</evidence>
<keyword evidence="22" id="KW-1185">Reference proteome</keyword>
<evidence type="ECO:0000256" key="17">
    <source>
        <dbReference type="ARBA" id="ARBA00023303"/>
    </source>
</evidence>
<dbReference type="GO" id="GO:0086091">
    <property type="term" value="P:regulation of heart rate by cardiac conduction"/>
    <property type="evidence" value="ECO:0007669"/>
    <property type="project" value="TreeGrafter"/>
</dbReference>
<reference evidence="21 22" key="1">
    <citation type="submission" date="2019-09" db="EMBL/GenBank/DDBJ databases">
        <title>Bird 10,000 Genomes (B10K) Project - Family phase.</title>
        <authorList>
            <person name="Zhang G."/>
        </authorList>
    </citation>
    <scope>NUCLEOTIDE SEQUENCE [LARGE SCALE GENOMIC DNA]</scope>
    <source>
        <strain evidence="21">B10K-DU-006-09</strain>
        <tissue evidence="21">Muscle</tissue>
    </source>
</reference>
<keyword evidence="15 20" id="KW-0472">Membrane</keyword>
<dbReference type="PRINTS" id="PR00168">
    <property type="entry name" value="KCNECHANNEL"/>
</dbReference>
<evidence type="ECO:0000313" key="21">
    <source>
        <dbReference type="EMBL" id="NXW01435.1"/>
    </source>
</evidence>
<name>A0A7L3YJ81_FREGA</name>
<evidence type="ECO:0000256" key="3">
    <source>
        <dbReference type="ARBA" id="ARBA00004285"/>
    </source>
</evidence>
<dbReference type="PANTHER" id="PTHR15282">
    <property type="entry name" value="POTASSIUM VOLTAGE-GATED CHANNEL SUBFAMILY E MEMBER 1, 3"/>
    <property type="match status" value="1"/>
</dbReference>
<evidence type="ECO:0000256" key="9">
    <source>
        <dbReference type="ARBA" id="ARBA00022692"/>
    </source>
</evidence>
<keyword evidence="12" id="KW-0630">Potassium</keyword>
<evidence type="ECO:0000256" key="15">
    <source>
        <dbReference type="ARBA" id="ARBA00023136"/>
    </source>
</evidence>
<dbReference type="GO" id="GO:0015459">
    <property type="term" value="F:potassium channel regulator activity"/>
    <property type="evidence" value="ECO:0007669"/>
    <property type="project" value="TreeGrafter"/>
</dbReference>
<keyword evidence="10" id="KW-0631">Potassium channel</keyword>
<dbReference type="GO" id="GO:0097623">
    <property type="term" value="P:potassium ion export across plasma membrane"/>
    <property type="evidence" value="ECO:0007669"/>
    <property type="project" value="TreeGrafter"/>
</dbReference>
<keyword evidence="7" id="KW-0633">Potassium transport</keyword>
<evidence type="ECO:0000256" key="10">
    <source>
        <dbReference type="ARBA" id="ARBA00022826"/>
    </source>
</evidence>